<name>A0A7C4PMN5_9CHLR</name>
<dbReference type="SUPFAM" id="SSF161098">
    <property type="entry name" value="MetI-like"/>
    <property type="match status" value="1"/>
</dbReference>
<organism evidence="9">
    <name type="scientific">Anaerolinea thermolimosa</name>
    <dbReference type="NCBI Taxonomy" id="229919"/>
    <lineage>
        <taxon>Bacteria</taxon>
        <taxon>Bacillati</taxon>
        <taxon>Chloroflexota</taxon>
        <taxon>Anaerolineae</taxon>
        <taxon>Anaerolineales</taxon>
        <taxon>Anaerolineaceae</taxon>
        <taxon>Anaerolinea</taxon>
    </lineage>
</organism>
<keyword evidence="3" id="KW-1003">Cell membrane</keyword>
<comment type="subcellular location">
    <subcellularLocation>
        <location evidence="1 7">Cell membrane</location>
        <topology evidence="1 7">Multi-pass membrane protein</topology>
    </subcellularLocation>
</comment>
<dbReference type="PROSITE" id="PS50928">
    <property type="entry name" value="ABC_TM1"/>
    <property type="match status" value="1"/>
</dbReference>
<evidence type="ECO:0000313" key="9">
    <source>
        <dbReference type="EMBL" id="HGS22806.1"/>
    </source>
</evidence>
<proteinExistence type="inferred from homology"/>
<protein>
    <submittedName>
        <fullName evidence="9">Sugar ABC transporter permease</fullName>
    </submittedName>
</protein>
<keyword evidence="2 7" id="KW-0813">Transport</keyword>
<keyword evidence="6 7" id="KW-0472">Membrane</keyword>
<evidence type="ECO:0000256" key="3">
    <source>
        <dbReference type="ARBA" id="ARBA00022475"/>
    </source>
</evidence>
<reference evidence="9" key="1">
    <citation type="journal article" date="2020" name="mSystems">
        <title>Genome- and Community-Level Interaction Insights into Carbon Utilization and Element Cycling Functions of Hydrothermarchaeota in Hydrothermal Sediment.</title>
        <authorList>
            <person name="Zhou Z."/>
            <person name="Liu Y."/>
            <person name="Xu W."/>
            <person name="Pan J."/>
            <person name="Luo Z.H."/>
            <person name="Li M."/>
        </authorList>
    </citation>
    <scope>NUCLEOTIDE SEQUENCE [LARGE SCALE GENOMIC DNA]</scope>
    <source>
        <strain evidence="9">SpSt-573</strain>
    </source>
</reference>
<dbReference type="PANTHER" id="PTHR30193">
    <property type="entry name" value="ABC TRANSPORTER PERMEASE PROTEIN"/>
    <property type="match status" value="1"/>
</dbReference>
<feature type="transmembrane region" description="Helical" evidence="7">
    <location>
        <begin position="171"/>
        <end position="195"/>
    </location>
</feature>
<feature type="domain" description="ABC transmembrane type-1" evidence="8">
    <location>
        <begin position="84"/>
        <end position="297"/>
    </location>
</feature>
<keyword evidence="5 7" id="KW-1133">Transmembrane helix</keyword>
<feature type="transmembrane region" description="Helical" evidence="7">
    <location>
        <begin position="121"/>
        <end position="142"/>
    </location>
</feature>
<dbReference type="Gene3D" id="1.10.3720.10">
    <property type="entry name" value="MetI-like"/>
    <property type="match status" value="1"/>
</dbReference>
<feature type="transmembrane region" description="Helical" evidence="7">
    <location>
        <begin position="216"/>
        <end position="238"/>
    </location>
</feature>
<keyword evidence="4 7" id="KW-0812">Transmembrane</keyword>
<evidence type="ECO:0000256" key="6">
    <source>
        <dbReference type="ARBA" id="ARBA00023136"/>
    </source>
</evidence>
<evidence type="ECO:0000256" key="1">
    <source>
        <dbReference type="ARBA" id="ARBA00004651"/>
    </source>
</evidence>
<dbReference type="Pfam" id="PF00528">
    <property type="entry name" value="BPD_transp_1"/>
    <property type="match status" value="1"/>
</dbReference>
<dbReference type="GO" id="GO:0005886">
    <property type="term" value="C:plasma membrane"/>
    <property type="evidence" value="ECO:0007669"/>
    <property type="project" value="UniProtKB-SubCell"/>
</dbReference>
<dbReference type="InterPro" id="IPR000515">
    <property type="entry name" value="MetI-like"/>
</dbReference>
<evidence type="ECO:0000256" key="5">
    <source>
        <dbReference type="ARBA" id="ARBA00022989"/>
    </source>
</evidence>
<dbReference type="EMBL" id="DSYK01000657">
    <property type="protein sequence ID" value="HGS22806.1"/>
    <property type="molecule type" value="Genomic_DNA"/>
</dbReference>
<dbReference type="InterPro" id="IPR035906">
    <property type="entry name" value="MetI-like_sf"/>
</dbReference>
<dbReference type="InterPro" id="IPR051393">
    <property type="entry name" value="ABC_transporter_permease"/>
</dbReference>
<dbReference type="PANTHER" id="PTHR30193:SF37">
    <property type="entry name" value="INNER MEMBRANE ABC TRANSPORTER PERMEASE PROTEIN YCJO"/>
    <property type="match status" value="1"/>
</dbReference>
<feature type="transmembrane region" description="Helical" evidence="7">
    <location>
        <begin position="23"/>
        <end position="45"/>
    </location>
</feature>
<accession>A0A7C4PMN5</accession>
<feature type="transmembrane region" description="Helical" evidence="7">
    <location>
        <begin position="88"/>
        <end position="109"/>
    </location>
</feature>
<dbReference type="CDD" id="cd06261">
    <property type="entry name" value="TM_PBP2"/>
    <property type="match status" value="1"/>
</dbReference>
<comment type="similarity">
    <text evidence="7">Belongs to the binding-protein-dependent transport system permease family.</text>
</comment>
<evidence type="ECO:0000256" key="7">
    <source>
        <dbReference type="RuleBase" id="RU363032"/>
    </source>
</evidence>
<dbReference type="AlphaFoldDB" id="A0A7C4PMN5"/>
<evidence type="ECO:0000256" key="4">
    <source>
        <dbReference type="ARBA" id="ARBA00022692"/>
    </source>
</evidence>
<feature type="transmembrane region" description="Helical" evidence="7">
    <location>
        <begin position="276"/>
        <end position="298"/>
    </location>
</feature>
<evidence type="ECO:0000259" key="8">
    <source>
        <dbReference type="PROSITE" id="PS50928"/>
    </source>
</evidence>
<comment type="caution">
    <text evidence="9">The sequence shown here is derived from an EMBL/GenBank/DDBJ whole genome shotgun (WGS) entry which is preliminary data.</text>
</comment>
<sequence>MPMEPKTPRRDWKYRWGRLRKQLPNYLFILPHFFLFALFLLWPIVNGLRISLYDWKIMVKVQQPVGLANYVYLLTKDPLWWKVLKNTAYFAVLTATANTIFSLLIAVAIKQDFRGRDFFRVVFYIPVILSVSVMGIIAQRVFDPQLGLLNYFIVDVFNGPRIQWLGTAQSVIPSLSLATVWWTFGFPMLVFLAGLQTIPEGIYEAAKIDGAGPVQTFFEITLPLITPTMLFVVVTQFISHMQVFGQPLIMTNGGPGHESRTVLMYLYQTAWTYFRFGYASAIAVGLAVVMIVVTLLQFRLLRSRGEL</sequence>
<dbReference type="GO" id="GO:0055085">
    <property type="term" value="P:transmembrane transport"/>
    <property type="evidence" value="ECO:0007669"/>
    <property type="project" value="InterPro"/>
</dbReference>
<gene>
    <name evidence="9" type="ORF">ENT37_13205</name>
</gene>
<evidence type="ECO:0000256" key="2">
    <source>
        <dbReference type="ARBA" id="ARBA00022448"/>
    </source>
</evidence>